<dbReference type="Proteomes" id="UP000298030">
    <property type="component" value="Unassembled WGS sequence"/>
</dbReference>
<evidence type="ECO:0000256" key="2">
    <source>
        <dbReference type="SAM" id="MobiDB-lite"/>
    </source>
</evidence>
<dbReference type="PANTHER" id="PTHR10039:SF14">
    <property type="entry name" value="NACHT DOMAIN-CONTAINING PROTEIN"/>
    <property type="match status" value="1"/>
</dbReference>
<dbReference type="Gene3D" id="3.40.50.300">
    <property type="entry name" value="P-loop containing nucleotide triphosphate hydrolases"/>
    <property type="match status" value="1"/>
</dbReference>
<feature type="compositionally biased region" description="Basic and acidic residues" evidence="2">
    <location>
        <begin position="621"/>
        <end position="637"/>
    </location>
</feature>
<feature type="region of interest" description="Disordered" evidence="2">
    <location>
        <begin position="621"/>
        <end position="659"/>
    </location>
</feature>
<feature type="region of interest" description="Disordered" evidence="2">
    <location>
        <begin position="16"/>
        <end position="42"/>
    </location>
</feature>
<proteinExistence type="predicted"/>
<dbReference type="InterPro" id="IPR011990">
    <property type="entry name" value="TPR-like_helical_dom_sf"/>
</dbReference>
<accession>A0A4Y7TBM8</accession>
<feature type="domain" description="Nephrocystin 3-like N-terminal" evidence="3">
    <location>
        <begin position="146"/>
        <end position="294"/>
    </location>
</feature>
<dbReference type="STRING" id="71717.A0A4Y7TBM8"/>
<gene>
    <name evidence="4" type="ORF">FA13DRAFT_1732403</name>
</gene>
<reference evidence="4 5" key="1">
    <citation type="journal article" date="2019" name="Nat. Ecol. Evol.">
        <title>Megaphylogeny resolves global patterns of mushroom evolution.</title>
        <authorList>
            <person name="Varga T."/>
            <person name="Krizsan K."/>
            <person name="Foldi C."/>
            <person name="Dima B."/>
            <person name="Sanchez-Garcia M."/>
            <person name="Sanchez-Ramirez S."/>
            <person name="Szollosi G.J."/>
            <person name="Szarkandi J.G."/>
            <person name="Papp V."/>
            <person name="Albert L."/>
            <person name="Andreopoulos W."/>
            <person name="Angelini C."/>
            <person name="Antonin V."/>
            <person name="Barry K.W."/>
            <person name="Bougher N.L."/>
            <person name="Buchanan P."/>
            <person name="Buyck B."/>
            <person name="Bense V."/>
            <person name="Catcheside P."/>
            <person name="Chovatia M."/>
            <person name="Cooper J."/>
            <person name="Damon W."/>
            <person name="Desjardin D."/>
            <person name="Finy P."/>
            <person name="Geml J."/>
            <person name="Haridas S."/>
            <person name="Hughes K."/>
            <person name="Justo A."/>
            <person name="Karasinski D."/>
            <person name="Kautmanova I."/>
            <person name="Kiss B."/>
            <person name="Kocsube S."/>
            <person name="Kotiranta H."/>
            <person name="LaButti K.M."/>
            <person name="Lechner B.E."/>
            <person name="Liimatainen K."/>
            <person name="Lipzen A."/>
            <person name="Lukacs Z."/>
            <person name="Mihaltcheva S."/>
            <person name="Morgado L.N."/>
            <person name="Niskanen T."/>
            <person name="Noordeloos M.E."/>
            <person name="Ohm R.A."/>
            <person name="Ortiz-Santana B."/>
            <person name="Ovrebo C."/>
            <person name="Racz N."/>
            <person name="Riley R."/>
            <person name="Savchenko A."/>
            <person name="Shiryaev A."/>
            <person name="Soop K."/>
            <person name="Spirin V."/>
            <person name="Szebenyi C."/>
            <person name="Tomsovsky M."/>
            <person name="Tulloss R.E."/>
            <person name="Uehling J."/>
            <person name="Grigoriev I.V."/>
            <person name="Vagvolgyi C."/>
            <person name="Papp T."/>
            <person name="Martin F.M."/>
            <person name="Miettinen O."/>
            <person name="Hibbett D.S."/>
            <person name="Nagy L.G."/>
        </authorList>
    </citation>
    <scope>NUCLEOTIDE SEQUENCE [LARGE SCALE GENOMIC DNA]</scope>
    <source>
        <strain evidence="4 5">FP101781</strain>
    </source>
</reference>
<dbReference type="InterPro" id="IPR027417">
    <property type="entry name" value="P-loop_NTPase"/>
</dbReference>
<dbReference type="OrthoDB" id="3217196at2759"/>
<evidence type="ECO:0000259" key="3">
    <source>
        <dbReference type="Pfam" id="PF24883"/>
    </source>
</evidence>
<organism evidence="4 5">
    <name type="scientific">Coprinellus micaceus</name>
    <name type="common">Glistening ink-cap mushroom</name>
    <name type="synonym">Coprinus micaceus</name>
    <dbReference type="NCBI Taxonomy" id="71717"/>
    <lineage>
        <taxon>Eukaryota</taxon>
        <taxon>Fungi</taxon>
        <taxon>Dikarya</taxon>
        <taxon>Basidiomycota</taxon>
        <taxon>Agaricomycotina</taxon>
        <taxon>Agaricomycetes</taxon>
        <taxon>Agaricomycetidae</taxon>
        <taxon>Agaricales</taxon>
        <taxon>Agaricineae</taxon>
        <taxon>Psathyrellaceae</taxon>
        <taxon>Coprinellus</taxon>
    </lineage>
</organism>
<dbReference type="SUPFAM" id="SSF52540">
    <property type="entry name" value="P-loop containing nucleoside triphosphate hydrolases"/>
    <property type="match status" value="1"/>
</dbReference>
<keyword evidence="1" id="KW-0677">Repeat</keyword>
<dbReference type="Pfam" id="PF24883">
    <property type="entry name" value="NPHP3_N"/>
    <property type="match status" value="1"/>
</dbReference>
<evidence type="ECO:0000256" key="1">
    <source>
        <dbReference type="ARBA" id="ARBA00022737"/>
    </source>
</evidence>
<name>A0A4Y7TBM8_COPMI</name>
<evidence type="ECO:0000313" key="5">
    <source>
        <dbReference type="Proteomes" id="UP000298030"/>
    </source>
</evidence>
<dbReference type="PANTHER" id="PTHR10039">
    <property type="entry name" value="AMELOGENIN"/>
    <property type="match status" value="1"/>
</dbReference>
<keyword evidence="5" id="KW-1185">Reference proteome</keyword>
<dbReference type="SUPFAM" id="SSF48452">
    <property type="entry name" value="TPR-like"/>
    <property type="match status" value="1"/>
</dbReference>
<evidence type="ECO:0000313" key="4">
    <source>
        <dbReference type="EMBL" id="TEB31576.1"/>
    </source>
</evidence>
<dbReference type="AlphaFoldDB" id="A0A4Y7TBM8"/>
<dbReference type="EMBL" id="QPFP01000018">
    <property type="protein sequence ID" value="TEB31576.1"/>
    <property type="molecule type" value="Genomic_DNA"/>
</dbReference>
<sequence>MSSGKQNLLSKVFKKLQKAPRPQEAITPAAHAPSGSQAHGRSAAFEKEMGGATCEGTRVPDIWVQDHSKHHHGDTTYNTHGTANFVGSVANATFGPKSVTMIERAFLSLGNEAALLWNTLPKQRDIGGPENEYMDGSREDVVQDTLGWFEDPDSELGFLIQGAAGLGKSTFARHLTHRLHRVGRLAASVSLSALPSDARSPSSVVRMAARELGRNHPETIPPILEAIKSCEAAPLVDQFEMFLITPVRSLRLSHPLAVIFDAVDEYESHSALINVLSSLPATASSSIKFILLGRSNPRARKDAAICLYPLQPVSTATMERFFRKQLEDVQWEHGRRYAEARITKLAELANGLFIWAKVVCSLLQKRLSRFLPNHILESILDARRTLGDSERLATLYHQAIMLLFPDSEDQDLFREYLMATLALQESLPMDEFSAFSNLPSHAIVTIQAELKALQIRKPGGTDGEGARVHPPSSLFHLSFLEYLKSTSTPPAIAFHVSMFSSHSQLAQFCFKELPRFLPSSHPLRYLDLQPRERYAVTYVMVHIYHGTPSVKPGSAQEWERSTQCATLLQSSFGLLEQWAELFVGLVRPVPVIEECPGGSDDSQSTGRNPEELDAAEVSKYHEGRGEQHAGSEGEGTKLAESNEVSGQGVNNIDVTVDGDVPKEDVEHDTRVAQLLHGVATTLEEGRYTCRSRFRTSCLEVAVRLRPDEAKYWIDLGWAHFDAGRFNGRAEPYEQAVAAHQNALRGVDNPAEHDPGRFPYALATALRERYLIAGEIEDLNQAIALHRDGLALRPPGHPQRRMSLNNLATSLSLYVRERGPCTGEIDEVISLQREARDLLPQGHEDTSMYLSNLAINLRYRYEMAVPIADLEEAIRLGREALALCPPGYPDHVRTVDQLASSLTLLYEVLGDRGSLEEAIRLSRESISLCPMGHPSRRGIFNTLSNALSFDIEHLDEALQLSRESLSLTPLNHWYRWEIMLTLASILLSHYEQSGSAEDLEEATSVCEQALSLCPSEHFLRHKLLALRAKLTAVKSSL</sequence>
<dbReference type="Gene3D" id="1.25.40.10">
    <property type="entry name" value="Tetratricopeptide repeat domain"/>
    <property type="match status" value="1"/>
</dbReference>
<comment type="caution">
    <text evidence="4">The sequence shown here is derived from an EMBL/GenBank/DDBJ whole genome shotgun (WGS) entry which is preliminary data.</text>
</comment>
<protein>
    <recommendedName>
        <fullName evidence="3">Nephrocystin 3-like N-terminal domain-containing protein</fullName>
    </recommendedName>
</protein>
<dbReference type="InterPro" id="IPR056884">
    <property type="entry name" value="NPHP3-like_N"/>
</dbReference>
<feature type="compositionally biased region" description="Polar residues" evidence="2">
    <location>
        <begin position="642"/>
        <end position="653"/>
    </location>
</feature>